<evidence type="ECO:0000256" key="2">
    <source>
        <dbReference type="ARBA" id="ARBA00005327"/>
    </source>
</evidence>
<evidence type="ECO:0000256" key="1">
    <source>
        <dbReference type="ARBA" id="ARBA00004651"/>
    </source>
</evidence>
<protein>
    <recommendedName>
        <fullName evidence="8">Gustatory receptor</fullName>
    </recommendedName>
</protein>
<sequence length="386" mass="45161">MIPPMVAWEAVNIKNKETQKSKSRIIEEHFNDVWTMMETKRIVTFHESIRWRFGVSASAVVLFYFVTIVAGLLLRDLARKWPKLMHYWYEKEKIFLKSPYRATKYNPTTLMTFVAITIFFIVIFEHTMYHIASYHETVLNMEYCNATNQSDVLKRLYLRERGHFADVLPFSYWIVPILEWENLTFAISWSYIDVIIVNISIGLTTRFKQLNNRINNIQNLNLMEDQWLHLRKQHGALTDLVLEVNNHVSSLILLSCGNNLYFIVVYIFKSFTPSDSIYDDIHFYTVVFLIILRTMITLYATSTINDASKGILNTLRKVPQKSWNFEVQRFIDQIEAQTVALTGKNMFKLTRKMILAFTGTVVTFEIALLDQIQSEPSNIGACHATF</sequence>
<keyword evidence="7 8" id="KW-0675">Receptor</keyword>
<evidence type="ECO:0000256" key="4">
    <source>
        <dbReference type="ARBA" id="ARBA00022692"/>
    </source>
</evidence>
<dbReference type="PANTHER" id="PTHR21421:SF35">
    <property type="entry name" value="GUSTATORY RECEPTOR FOR SUGAR TASTE 64B-RELATED"/>
    <property type="match status" value="1"/>
</dbReference>
<keyword evidence="6 9" id="KW-0472">Membrane</keyword>
<evidence type="ECO:0000256" key="8">
    <source>
        <dbReference type="PIRNR" id="PIRNR038981"/>
    </source>
</evidence>
<organism evidence="11">
    <name type="scientific">Culicoides sonorensis</name>
    <name type="common">Biting midge</name>
    <dbReference type="NCBI Taxonomy" id="179676"/>
    <lineage>
        <taxon>Eukaryota</taxon>
        <taxon>Metazoa</taxon>
        <taxon>Ecdysozoa</taxon>
        <taxon>Arthropoda</taxon>
        <taxon>Hexapoda</taxon>
        <taxon>Insecta</taxon>
        <taxon>Pterygota</taxon>
        <taxon>Neoptera</taxon>
        <taxon>Endopterygota</taxon>
        <taxon>Diptera</taxon>
        <taxon>Nematocera</taxon>
        <taxon>Chironomoidea</taxon>
        <taxon>Ceratopogonidae</taxon>
        <taxon>Ceratopogoninae</taxon>
        <taxon>Culicoides</taxon>
        <taxon>Monoculicoides</taxon>
    </lineage>
</organism>
<gene>
    <name evidence="11" type="primary">CSON011918</name>
</gene>
<comment type="subcellular location">
    <subcellularLocation>
        <location evidence="1">Cell membrane</location>
        <topology evidence="1">Multi-pass membrane protein</topology>
    </subcellularLocation>
</comment>
<evidence type="ECO:0000256" key="6">
    <source>
        <dbReference type="ARBA" id="ARBA00023136"/>
    </source>
</evidence>
<reference evidence="10" key="1">
    <citation type="submission" date="2018-04" db="EMBL/GenBank/DDBJ databases">
        <authorList>
            <person name="Go L.Y."/>
            <person name="Mitchell J.A."/>
        </authorList>
    </citation>
    <scope>NUCLEOTIDE SEQUENCE</scope>
    <source>
        <tissue evidence="10">Whole organism</tissue>
    </source>
</reference>
<comment type="similarity">
    <text evidence="2">Belongs to the insect chemoreceptor superfamily. Gustatory receptor (GR) family. Gr5a subfamily.</text>
</comment>
<dbReference type="AlphaFoldDB" id="A0A336M8A6"/>
<feature type="transmembrane region" description="Helical" evidence="9">
    <location>
        <begin position="183"/>
        <end position="203"/>
    </location>
</feature>
<dbReference type="GO" id="GO:0005886">
    <property type="term" value="C:plasma membrane"/>
    <property type="evidence" value="ECO:0007669"/>
    <property type="project" value="UniProtKB-SubCell"/>
</dbReference>
<accession>A0A336M8A6</accession>
<name>A0A336M8A6_CULSO</name>
<evidence type="ECO:0000313" key="10">
    <source>
        <dbReference type="EMBL" id="SSX04720.1"/>
    </source>
</evidence>
<dbReference type="Pfam" id="PF06151">
    <property type="entry name" value="Trehalose_recp"/>
    <property type="match status" value="1"/>
</dbReference>
<evidence type="ECO:0000256" key="9">
    <source>
        <dbReference type="SAM" id="Phobius"/>
    </source>
</evidence>
<dbReference type="InterPro" id="IPR009318">
    <property type="entry name" value="Gustatory_rcpt"/>
</dbReference>
<evidence type="ECO:0000256" key="7">
    <source>
        <dbReference type="ARBA" id="ARBA00023170"/>
    </source>
</evidence>
<reference evidence="11" key="2">
    <citation type="submission" date="2018-07" db="EMBL/GenBank/DDBJ databases">
        <authorList>
            <person name="Quirk P.G."/>
            <person name="Krulwich T.A."/>
        </authorList>
    </citation>
    <scope>NUCLEOTIDE SEQUENCE</scope>
</reference>
<dbReference type="EMBL" id="UFQT01000541">
    <property type="protein sequence ID" value="SSX25083.1"/>
    <property type="molecule type" value="Genomic_DNA"/>
</dbReference>
<evidence type="ECO:0000256" key="5">
    <source>
        <dbReference type="ARBA" id="ARBA00022989"/>
    </source>
</evidence>
<feature type="transmembrane region" description="Helical" evidence="9">
    <location>
        <begin position="53"/>
        <end position="74"/>
    </location>
</feature>
<keyword evidence="3" id="KW-1003">Cell membrane</keyword>
<evidence type="ECO:0000256" key="3">
    <source>
        <dbReference type="ARBA" id="ARBA00022475"/>
    </source>
</evidence>
<dbReference type="PANTHER" id="PTHR21421">
    <property type="entry name" value="GUSTATORY RECEPTOR"/>
    <property type="match status" value="1"/>
</dbReference>
<dbReference type="EMBL" id="UFQS01000541">
    <property type="protein sequence ID" value="SSX04720.1"/>
    <property type="molecule type" value="Genomic_DNA"/>
</dbReference>
<keyword evidence="4 9" id="KW-0812">Transmembrane</keyword>
<proteinExistence type="inferred from homology"/>
<keyword evidence="8" id="KW-0807">Transducer</keyword>
<evidence type="ECO:0000313" key="11">
    <source>
        <dbReference type="EMBL" id="SSX25083.1"/>
    </source>
</evidence>
<feature type="transmembrane region" description="Helical" evidence="9">
    <location>
        <begin position="281"/>
        <end position="300"/>
    </location>
</feature>
<dbReference type="GO" id="GO:0007165">
    <property type="term" value="P:signal transduction"/>
    <property type="evidence" value="ECO:0007669"/>
    <property type="project" value="UniProtKB-KW"/>
</dbReference>
<feature type="transmembrane region" description="Helical" evidence="9">
    <location>
        <begin position="251"/>
        <end position="269"/>
    </location>
</feature>
<dbReference type="VEuPathDB" id="VectorBase:CSON011918"/>
<dbReference type="PIRSF" id="PIRSF038981">
    <property type="entry name" value="GRP"/>
    <property type="match status" value="1"/>
</dbReference>
<comment type="function">
    <text evidence="8">Plays a role in the sugar gustatory response.</text>
</comment>
<feature type="transmembrane region" description="Helical" evidence="9">
    <location>
        <begin position="110"/>
        <end position="132"/>
    </location>
</feature>
<dbReference type="OMA" id="WYSLIFA"/>
<dbReference type="GO" id="GO:0033041">
    <property type="term" value="F:sweet taste receptor activity"/>
    <property type="evidence" value="ECO:0007669"/>
    <property type="project" value="TreeGrafter"/>
</dbReference>
<keyword evidence="5 9" id="KW-1133">Transmembrane helix</keyword>